<proteinExistence type="predicted"/>
<keyword evidence="2" id="KW-1185">Reference proteome</keyword>
<accession>A0ABV0RGN9</accession>
<sequence>LQLGRRLTGRFSPTDSRLGHVCSQVALSGLNYNPRVFVEGTDIRLPDVFKSSAVAAGSTGLHVVPSSCGSPPQTKDFSQM</sequence>
<name>A0ABV0RGN9_9TELE</name>
<comment type="caution">
    <text evidence="1">The sequence shown here is derived from an EMBL/GenBank/DDBJ whole genome shotgun (WGS) entry which is preliminary data.</text>
</comment>
<organism evidence="1 2">
    <name type="scientific">Xenoophorus captivus</name>
    <dbReference type="NCBI Taxonomy" id="1517983"/>
    <lineage>
        <taxon>Eukaryota</taxon>
        <taxon>Metazoa</taxon>
        <taxon>Chordata</taxon>
        <taxon>Craniata</taxon>
        <taxon>Vertebrata</taxon>
        <taxon>Euteleostomi</taxon>
        <taxon>Actinopterygii</taxon>
        <taxon>Neopterygii</taxon>
        <taxon>Teleostei</taxon>
        <taxon>Neoteleostei</taxon>
        <taxon>Acanthomorphata</taxon>
        <taxon>Ovalentaria</taxon>
        <taxon>Atherinomorphae</taxon>
        <taxon>Cyprinodontiformes</taxon>
        <taxon>Goodeidae</taxon>
        <taxon>Xenoophorus</taxon>
    </lineage>
</organism>
<evidence type="ECO:0000313" key="1">
    <source>
        <dbReference type="EMBL" id="MEQ2207260.1"/>
    </source>
</evidence>
<evidence type="ECO:0000313" key="2">
    <source>
        <dbReference type="Proteomes" id="UP001434883"/>
    </source>
</evidence>
<feature type="non-terminal residue" evidence="1">
    <location>
        <position position="1"/>
    </location>
</feature>
<dbReference type="Proteomes" id="UP001434883">
    <property type="component" value="Unassembled WGS sequence"/>
</dbReference>
<gene>
    <name evidence="1" type="ORF">XENOCAPTIV_009469</name>
</gene>
<reference evidence="1 2" key="1">
    <citation type="submission" date="2021-06" db="EMBL/GenBank/DDBJ databases">
        <authorList>
            <person name="Palmer J.M."/>
        </authorList>
    </citation>
    <scope>NUCLEOTIDE SEQUENCE [LARGE SCALE GENOMIC DNA]</scope>
    <source>
        <strain evidence="1 2">XC_2019</strain>
        <tissue evidence="1">Muscle</tissue>
    </source>
</reference>
<protein>
    <submittedName>
        <fullName evidence="1">Uncharacterized protein</fullName>
    </submittedName>
</protein>
<dbReference type="EMBL" id="JAHRIN010044146">
    <property type="protein sequence ID" value="MEQ2207260.1"/>
    <property type="molecule type" value="Genomic_DNA"/>
</dbReference>